<comment type="caution">
    <text evidence="1">The sequence shown here is derived from an EMBL/GenBank/DDBJ whole genome shotgun (WGS) entry which is preliminary data.</text>
</comment>
<dbReference type="EMBL" id="JAEUBE010000183">
    <property type="protein sequence ID" value="KAH3667300.1"/>
    <property type="molecule type" value="Genomic_DNA"/>
</dbReference>
<reference evidence="1" key="1">
    <citation type="journal article" date="2021" name="Open Biol.">
        <title>Shared evolutionary footprints suggest mitochondrial oxidative damage underlies multiple complex I losses in fungi.</title>
        <authorList>
            <person name="Schikora-Tamarit M.A."/>
            <person name="Marcet-Houben M."/>
            <person name="Nosek J."/>
            <person name="Gabaldon T."/>
        </authorList>
    </citation>
    <scope>NUCLEOTIDE SEQUENCE</scope>
    <source>
        <strain evidence="1">CBS6075</strain>
    </source>
</reference>
<keyword evidence="2" id="KW-1185">Reference proteome</keyword>
<dbReference type="AlphaFoldDB" id="A0A9P8P957"/>
<proteinExistence type="predicted"/>
<organism evidence="1 2">
    <name type="scientific">Ogataea philodendri</name>
    <dbReference type="NCBI Taxonomy" id="1378263"/>
    <lineage>
        <taxon>Eukaryota</taxon>
        <taxon>Fungi</taxon>
        <taxon>Dikarya</taxon>
        <taxon>Ascomycota</taxon>
        <taxon>Saccharomycotina</taxon>
        <taxon>Pichiomycetes</taxon>
        <taxon>Pichiales</taxon>
        <taxon>Pichiaceae</taxon>
        <taxon>Ogataea</taxon>
    </lineage>
</organism>
<dbReference type="Proteomes" id="UP000769157">
    <property type="component" value="Unassembled WGS sequence"/>
</dbReference>
<reference evidence="1" key="2">
    <citation type="submission" date="2021-01" db="EMBL/GenBank/DDBJ databases">
        <authorList>
            <person name="Schikora-Tamarit M.A."/>
        </authorList>
    </citation>
    <scope>NUCLEOTIDE SEQUENCE</scope>
    <source>
        <strain evidence="1">CBS6075</strain>
    </source>
</reference>
<evidence type="ECO:0000313" key="2">
    <source>
        <dbReference type="Proteomes" id="UP000769157"/>
    </source>
</evidence>
<name>A0A9P8P957_9ASCO</name>
<accession>A0A9P8P957</accession>
<evidence type="ECO:0000313" key="1">
    <source>
        <dbReference type="EMBL" id="KAH3667300.1"/>
    </source>
</evidence>
<gene>
    <name evidence="1" type="ORF">OGAPHI_002949</name>
</gene>
<sequence length="129" mass="14756">MLRETRQDGEKWAISKMGIFVLFGRSYYVHYIIVSPEAYFNQFLVKCLGVLVGKEGLDLVVMLLLGEPANGDRDNSTKQWQRSWNKLDDLVPVGGQKVEHFLDTNSATRHSHHWNPNILFSHGTVQNKA</sequence>
<dbReference type="GeneID" id="70234916"/>
<dbReference type="RefSeq" id="XP_046062112.1">
    <property type="nucleotide sequence ID" value="XM_046203875.1"/>
</dbReference>
<protein>
    <submittedName>
        <fullName evidence="1">Uncharacterized protein</fullName>
    </submittedName>
</protein>